<dbReference type="Gene3D" id="1.25.40.20">
    <property type="entry name" value="Ankyrin repeat-containing domain"/>
    <property type="match status" value="4"/>
</dbReference>
<proteinExistence type="predicted"/>
<dbReference type="AlphaFoldDB" id="A0AAV9WD26"/>
<dbReference type="PANTHER" id="PTHR10039:SF5">
    <property type="entry name" value="NACHT DOMAIN-CONTAINING PROTEIN"/>
    <property type="match status" value="1"/>
</dbReference>
<keyword evidence="1" id="KW-0677">Repeat</keyword>
<protein>
    <recommendedName>
        <fullName evidence="2">Nephrocystin 3-like N-terminal domain-containing protein</fullName>
    </recommendedName>
</protein>
<dbReference type="PANTHER" id="PTHR10039">
    <property type="entry name" value="AMELOGENIN"/>
    <property type="match status" value="1"/>
</dbReference>
<reference evidence="3 4" key="1">
    <citation type="submission" date="2023-08" db="EMBL/GenBank/DDBJ databases">
        <authorList>
            <person name="Palmer J.M."/>
        </authorList>
    </citation>
    <scope>NUCLEOTIDE SEQUENCE [LARGE SCALE GENOMIC DNA]</scope>
    <source>
        <strain evidence="3 4">TWF481</strain>
    </source>
</reference>
<sequence length="912" mass="101476">MHGGTDWQWYPEELKTFMFQTVRSSQSKPIILFADALDECDESEVREVVSFLEELSSIALSSKTSLRVLLSSRHYPTITMQRKLELIVESRVEHDQDISIYVRDKLKVGEGADEIEQELLRKAGGIFMWVVLVTQMLNQVFDEGRITAVWKRLREVPVDLDDVFRILLEKNNPYKNETVLMLQWVLFRGKMLTARELYYGVMAGTDPESLKRHDPSKITDETIIRFITNCSRGLVEVPPESSYVQFIHETVNDFLLRNKRLQTLDPTLAPQLAGRSHVKLAECCLVYLEAGDLSELLFLLPRSGRKVRYEIPEYDRNDFLQNADHHYPLLRYAVTLIFYHANLACPETQFQQFLLHRLLKRPKILWLIKYLYDYWKGKKYQRYGEDSNLLYILSFGGYRELVKTLLLEGWVNVNAICGDFGNALQAAMSVPAALGSRADIVKLLLDAGADVNALGPHGGVLQAALFASESRDRGYASRFGYFDYNATVTIINILLSAGADVNTRGGPYGNALQAACAFTYYNLDEEREEIVRVLLDAGADVNAQGGEFGNALQAALENLAHLAGENDPGHLPVRLVQTLVDAGADVNQVGSRYGNPLLVAIYRASAVIERENNIECGPASRYRYEATGSEISPEGARPPKVAPTAIIRILLAHGADVNAPVEHYGTVLQAAAFLDCRSPPFDILRILLAAGADSSIEKGYYGGVIQATVSRVVEFPTDATEEHPLKVVEILLEHGANINATGGPYGSALHAAVRIPTPGSGFETRIPTTGTKIPFRFWQPKSGTARLHVTQFLLQAGANPNVESGEFGSIAQSVVLQGAFLSRQHWPDTRNAAINDPERLLGQRNDGGALKILEILKGYGAVDATEAIGRLDELYGRRRRGSPVIKCDIDSWRAGQNISDYVKIDEFTELEV</sequence>
<dbReference type="Pfam" id="PF24883">
    <property type="entry name" value="NPHP3_N"/>
    <property type="match status" value="1"/>
</dbReference>
<dbReference type="SUPFAM" id="SSF48403">
    <property type="entry name" value="Ankyrin repeat"/>
    <property type="match status" value="1"/>
</dbReference>
<evidence type="ECO:0000259" key="2">
    <source>
        <dbReference type="Pfam" id="PF24883"/>
    </source>
</evidence>
<gene>
    <name evidence="3" type="ORF">TWF481_005202</name>
</gene>
<accession>A0AAV9WD26</accession>
<dbReference type="Proteomes" id="UP001370758">
    <property type="component" value="Unassembled WGS sequence"/>
</dbReference>
<organism evidence="3 4">
    <name type="scientific">Arthrobotrys musiformis</name>
    <dbReference type="NCBI Taxonomy" id="47236"/>
    <lineage>
        <taxon>Eukaryota</taxon>
        <taxon>Fungi</taxon>
        <taxon>Dikarya</taxon>
        <taxon>Ascomycota</taxon>
        <taxon>Pezizomycotina</taxon>
        <taxon>Orbiliomycetes</taxon>
        <taxon>Orbiliales</taxon>
        <taxon>Orbiliaceae</taxon>
        <taxon>Arthrobotrys</taxon>
    </lineage>
</organism>
<dbReference type="InterPro" id="IPR036770">
    <property type="entry name" value="Ankyrin_rpt-contain_sf"/>
</dbReference>
<dbReference type="InterPro" id="IPR056884">
    <property type="entry name" value="NPHP3-like_N"/>
</dbReference>
<evidence type="ECO:0000256" key="1">
    <source>
        <dbReference type="ARBA" id="ARBA00022737"/>
    </source>
</evidence>
<comment type="caution">
    <text evidence="3">The sequence shown here is derived from an EMBL/GenBank/DDBJ whole genome shotgun (WGS) entry which is preliminary data.</text>
</comment>
<dbReference type="SMART" id="SM00248">
    <property type="entry name" value="ANK"/>
    <property type="match status" value="5"/>
</dbReference>
<dbReference type="EMBL" id="JAVHJL010000003">
    <property type="protein sequence ID" value="KAK6506742.1"/>
    <property type="molecule type" value="Genomic_DNA"/>
</dbReference>
<dbReference type="InterPro" id="IPR002110">
    <property type="entry name" value="Ankyrin_rpt"/>
</dbReference>
<evidence type="ECO:0000313" key="3">
    <source>
        <dbReference type="EMBL" id="KAK6506742.1"/>
    </source>
</evidence>
<name>A0AAV9WD26_9PEZI</name>
<evidence type="ECO:0000313" key="4">
    <source>
        <dbReference type="Proteomes" id="UP001370758"/>
    </source>
</evidence>
<keyword evidence="4" id="KW-1185">Reference proteome</keyword>
<feature type="domain" description="Nephrocystin 3-like N-terminal" evidence="2">
    <location>
        <begin position="18"/>
        <end position="73"/>
    </location>
</feature>